<dbReference type="SUPFAM" id="SSF48403">
    <property type="entry name" value="Ankyrin repeat"/>
    <property type="match status" value="1"/>
</dbReference>
<comment type="caution">
    <text evidence="6">The sequence shown here is derived from an EMBL/GenBank/DDBJ whole genome shotgun (WGS) entry which is preliminary data.</text>
</comment>
<dbReference type="STRING" id="6573.A0A210R6N1"/>
<dbReference type="InterPro" id="IPR049050">
    <property type="entry name" value="nSTAND3"/>
</dbReference>
<dbReference type="CDD" id="cd01120">
    <property type="entry name" value="RecA-like_superfamily"/>
    <property type="match status" value="1"/>
</dbReference>
<feature type="domain" description="Novel STAND NTPase 3" evidence="5">
    <location>
        <begin position="216"/>
        <end position="378"/>
    </location>
</feature>
<gene>
    <name evidence="6" type="ORF">KP79_PYT20168</name>
</gene>
<dbReference type="InterPro" id="IPR036770">
    <property type="entry name" value="Ankyrin_rpt-contain_sf"/>
</dbReference>
<evidence type="ECO:0000259" key="5">
    <source>
        <dbReference type="Pfam" id="PF20720"/>
    </source>
</evidence>
<feature type="repeat" description="ANK" evidence="3">
    <location>
        <begin position="875"/>
        <end position="907"/>
    </location>
</feature>
<evidence type="ECO:0000313" key="6">
    <source>
        <dbReference type="EMBL" id="OWF56709.1"/>
    </source>
</evidence>
<feature type="repeat" description="ANK" evidence="3">
    <location>
        <begin position="712"/>
        <end position="744"/>
    </location>
</feature>
<feature type="compositionally biased region" description="Polar residues" evidence="4">
    <location>
        <begin position="80"/>
        <end position="100"/>
    </location>
</feature>
<sequence>MGSTVCKSVKVKSFSPDNVSRDRQSEPTLVGVRREPVEHGHEESLSIELKDAGKTDNECQKQVLTPTRRKPDAVEHEEATSSQGSLGSVSENKLGTSLKSTPREYDETVSPESEGRRARVVEPVEETLQEESSVIARENEAVPAKGDPDGKAYCINPAGSAKPPFNEEHQNVAQGHGRPTEGSGDTYNIYVANREIRLKGVISKCCQSYLRDDVMFVKVPAYKAARDHLLKDNMLTLTGTPGEGKTLLARHLLLDMARNDNPDIRMDEVILASTPDDWKDHINPNKRQFVLIEDIFGISNLSRYRLDMWRPVLDTIARVVREQKGKLCVVITSRRHILEEARDLIKDCPFLSDKDIINLTEFPLNSDIKREILVKHVQDLTEEQIQNIISCDVPHGFPYCCRMFSLNTHLRLKGPAFFKNPVGYIKDEVDSLRRTDVVKYCALVLCMLNDGHIERSELDITQLDEAGKTRLRNILQLTEIPLEISTTSLIDALDNLTCLYLINCENTYRFMHPCLLEVVTEMCSRYIPGAIVKHCSPNFLHERVRIRTRQTRCGEGYVVLLEQKEFKFLASRFYEEVKAKRIKGAVQHEACRDDNFVKFFTGFLEKENLGTDIVCHFDSSSRSILYWCAWTGSSQLLAYLLHGLNPGDIPTPYINQQKSMSLVAASFFGFSDIVQTLLQSVTEVNFCDFIQDRRINSKYKKFGFSLGRLMYISPTPLHAAVCGGSKTIVEKLLYYQANINAKTTDGDTPLHIAVCTGNVDIVDVLLKNVPRADVNAVDVYLRTPLHVAAGISGIFDVIPKEYAMEMMTCVRIKDPHIRKQNTLHIAKSLIENGSSVNCQDYSSDTPLHTALTDKNFHLAETLIPNNDTVDIHNVCGDTCLHLAAKFGQTNICKLLIDRNSDVNSVHQTDKTTPLHLAVESGEAETVKYLVDTAGASRDVRNKEEETPLDIAKRLKFHDGVAILEIEADEVTSF</sequence>
<feature type="compositionally biased region" description="Basic and acidic residues" evidence="4">
    <location>
        <begin position="69"/>
        <end position="79"/>
    </location>
</feature>
<dbReference type="InterPro" id="IPR027417">
    <property type="entry name" value="P-loop_NTPase"/>
</dbReference>
<organism evidence="6 7">
    <name type="scientific">Mizuhopecten yessoensis</name>
    <name type="common">Japanese scallop</name>
    <name type="synonym">Patinopecten yessoensis</name>
    <dbReference type="NCBI Taxonomy" id="6573"/>
    <lineage>
        <taxon>Eukaryota</taxon>
        <taxon>Metazoa</taxon>
        <taxon>Spiralia</taxon>
        <taxon>Lophotrochozoa</taxon>
        <taxon>Mollusca</taxon>
        <taxon>Bivalvia</taxon>
        <taxon>Autobranchia</taxon>
        <taxon>Pteriomorphia</taxon>
        <taxon>Pectinida</taxon>
        <taxon>Pectinoidea</taxon>
        <taxon>Pectinidae</taxon>
        <taxon>Mizuhopecten</taxon>
    </lineage>
</organism>
<proteinExistence type="predicted"/>
<dbReference type="GO" id="GO:0000976">
    <property type="term" value="F:transcription cis-regulatory region binding"/>
    <property type="evidence" value="ECO:0007669"/>
    <property type="project" value="TreeGrafter"/>
</dbReference>
<keyword evidence="7" id="KW-1185">Reference proteome</keyword>
<keyword evidence="2 3" id="KW-0040">ANK repeat</keyword>
<feature type="repeat" description="ANK" evidence="3">
    <location>
        <begin position="745"/>
        <end position="768"/>
    </location>
</feature>
<dbReference type="PROSITE" id="PS50088">
    <property type="entry name" value="ANK_REPEAT"/>
    <property type="match status" value="4"/>
</dbReference>
<dbReference type="PANTHER" id="PTHR24193">
    <property type="entry name" value="ANKYRIN REPEAT PROTEIN"/>
    <property type="match status" value="1"/>
</dbReference>
<dbReference type="GO" id="GO:0045944">
    <property type="term" value="P:positive regulation of transcription by RNA polymerase II"/>
    <property type="evidence" value="ECO:0007669"/>
    <property type="project" value="TreeGrafter"/>
</dbReference>
<evidence type="ECO:0000256" key="2">
    <source>
        <dbReference type="ARBA" id="ARBA00023043"/>
    </source>
</evidence>
<accession>A0A210R6N1</accession>
<evidence type="ECO:0000313" key="7">
    <source>
        <dbReference type="Proteomes" id="UP000242188"/>
    </source>
</evidence>
<protein>
    <submittedName>
        <fullName evidence="6">Ankyrin-3</fullName>
    </submittedName>
</protein>
<evidence type="ECO:0000256" key="1">
    <source>
        <dbReference type="ARBA" id="ARBA00022737"/>
    </source>
</evidence>
<dbReference type="OrthoDB" id="539213at2759"/>
<feature type="repeat" description="ANK" evidence="3">
    <location>
        <begin position="909"/>
        <end position="942"/>
    </location>
</feature>
<dbReference type="PRINTS" id="PR01415">
    <property type="entry name" value="ANKYRIN"/>
</dbReference>
<dbReference type="GO" id="GO:0005634">
    <property type="term" value="C:nucleus"/>
    <property type="evidence" value="ECO:0007669"/>
    <property type="project" value="TreeGrafter"/>
</dbReference>
<reference evidence="6 7" key="1">
    <citation type="journal article" date="2017" name="Nat. Ecol. Evol.">
        <title>Scallop genome provides insights into evolution of bilaterian karyotype and development.</title>
        <authorList>
            <person name="Wang S."/>
            <person name="Zhang J."/>
            <person name="Jiao W."/>
            <person name="Li J."/>
            <person name="Xun X."/>
            <person name="Sun Y."/>
            <person name="Guo X."/>
            <person name="Huan P."/>
            <person name="Dong B."/>
            <person name="Zhang L."/>
            <person name="Hu X."/>
            <person name="Sun X."/>
            <person name="Wang J."/>
            <person name="Zhao C."/>
            <person name="Wang Y."/>
            <person name="Wang D."/>
            <person name="Huang X."/>
            <person name="Wang R."/>
            <person name="Lv J."/>
            <person name="Li Y."/>
            <person name="Zhang Z."/>
            <person name="Liu B."/>
            <person name="Lu W."/>
            <person name="Hui Y."/>
            <person name="Liang J."/>
            <person name="Zhou Z."/>
            <person name="Hou R."/>
            <person name="Li X."/>
            <person name="Liu Y."/>
            <person name="Li H."/>
            <person name="Ning X."/>
            <person name="Lin Y."/>
            <person name="Zhao L."/>
            <person name="Xing Q."/>
            <person name="Dou J."/>
            <person name="Li Y."/>
            <person name="Mao J."/>
            <person name="Guo H."/>
            <person name="Dou H."/>
            <person name="Li T."/>
            <person name="Mu C."/>
            <person name="Jiang W."/>
            <person name="Fu Q."/>
            <person name="Fu X."/>
            <person name="Miao Y."/>
            <person name="Liu J."/>
            <person name="Yu Q."/>
            <person name="Li R."/>
            <person name="Liao H."/>
            <person name="Li X."/>
            <person name="Kong Y."/>
            <person name="Jiang Z."/>
            <person name="Chourrout D."/>
            <person name="Li R."/>
            <person name="Bao Z."/>
        </authorList>
    </citation>
    <scope>NUCLEOTIDE SEQUENCE [LARGE SCALE GENOMIC DNA]</scope>
    <source>
        <strain evidence="6 7">PY_sf001</strain>
    </source>
</reference>
<evidence type="ECO:0000256" key="3">
    <source>
        <dbReference type="PROSITE-ProRule" id="PRU00023"/>
    </source>
</evidence>
<dbReference type="Proteomes" id="UP000242188">
    <property type="component" value="Unassembled WGS sequence"/>
</dbReference>
<dbReference type="Pfam" id="PF20720">
    <property type="entry name" value="nSTAND3"/>
    <property type="match status" value="1"/>
</dbReference>
<feature type="compositionally biased region" description="Basic and acidic residues" evidence="4">
    <location>
        <begin position="32"/>
        <end position="59"/>
    </location>
</feature>
<feature type="region of interest" description="Disordered" evidence="4">
    <location>
        <begin position="1"/>
        <end position="119"/>
    </location>
</feature>
<keyword evidence="1" id="KW-0677">Repeat</keyword>
<dbReference type="SUPFAM" id="SSF52540">
    <property type="entry name" value="P-loop containing nucleoside triphosphate hydrolases"/>
    <property type="match status" value="1"/>
</dbReference>
<dbReference type="AlphaFoldDB" id="A0A210R6N1"/>
<dbReference type="PROSITE" id="PS50297">
    <property type="entry name" value="ANK_REP_REGION"/>
    <property type="match status" value="4"/>
</dbReference>
<dbReference type="SMART" id="SM00248">
    <property type="entry name" value="ANK"/>
    <property type="match status" value="8"/>
</dbReference>
<dbReference type="InterPro" id="IPR002110">
    <property type="entry name" value="Ankyrin_rpt"/>
</dbReference>
<dbReference type="InterPro" id="IPR050663">
    <property type="entry name" value="Ankyrin-SOCS_Box"/>
</dbReference>
<dbReference type="EMBL" id="NEDP02000107">
    <property type="protein sequence ID" value="OWF56709.1"/>
    <property type="molecule type" value="Genomic_DNA"/>
</dbReference>
<dbReference type="Pfam" id="PF12796">
    <property type="entry name" value="Ank_2"/>
    <property type="match status" value="2"/>
</dbReference>
<dbReference type="Gene3D" id="1.25.40.20">
    <property type="entry name" value="Ankyrin repeat-containing domain"/>
    <property type="match status" value="1"/>
</dbReference>
<dbReference type="Pfam" id="PF00023">
    <property type="entry name" value="Ank"/>
    <property type="match status" value="1"/>
</dbReference>
<dbReference type="PANTHER" id="PTHR24193:SF121">
    <property type="entry name" value="ADA2A-CONTAINING COMPLEX COMPONENT 3, ISOFORM D"/>
    <property type="match status" value="1"/>
</dbReference>
<evidence type="ECO:0000256" key="4">
    <source>
        <dbReference type="SAM" id="MobiDB-lite"/>
    </source>
</evidence>
<name>A0A210R6N1_MIZYE</name>